<dbReference type="Proteomes" id="UP000075882">
    <property type="component" value="Unassembled WGS sequence"/>
</dbReference>
<evidence type="ECO:0000256" key="4">
    <source>
        <dbReference type="ARBA" id="ARBA00022679"/>
    </source>
</evidence>
<accession>A0A8W7PKT9</accession>
<evidence type="ECO:0000256" key="1">
    <source>
        <dbReference type="ARBA" id="ARBA00000885"/>
    </source>
</evidence>
<dbReference type="SUPFAM" id="SSF56204">
    <property type="entry name" value="Hect, E3 ligase catalytic domain"/>
    <property type="match status" value="2"/>
</dbReference>
<evidence type="ECO:0000256" key="7">
    <source>
        <dbReference type="SAM" id="MobiDB-lite"/>
    </source>
</evidence>
<comment type="catalytic activity">
    <reaction evidence="1">
        <text>S-ubiquitinyl-[E2 ubiquitin-conjugating enzyme]-L-cysteine + [acceptor protein]-L-lysine = [E2 ubiquitin-conjugating enzyme]-L-cysteine + N(6)-ubiquitinyl-[acceptor protein]-L-lysine.</text>
        <dbReference type="EC" id="2.3.2.26"/>
    </reaction>
</comment>
<feature type="domain" description="HECT" evidence="8">
    <location>
        <begin position="169"/>
        <end position="235"/>
    </location>
</feature>
<dbReference type="GO" id="GO:0005737">
    <property type="term" value="C:cytoplasm"/>
    <property type="evidence" value="ECO:0007669"/>
    <property type="project" value="TreeGrafter"/>
</dbReference>
<evidence type="ECO:0000256" key="2">
    <source>
        <dbReference type="ARBA" id="ARBA00004906"/>
    </source>
</evidence>
<proteinExistence type="predicted"/>
<dbReference type="PANTHER" id="PTHR11254:SF320">
    <property type="entry name" value="HECT-TYPE E3 UBIQUITIN TRANSFERASE"/>
    <property type="match status" value="1"/>
</dbReference>
<reference evidence="9" key="1">
    <citation type="submission" date="2022-08" db="UniProtKB">
        <authorList>
            <consortium name="EnsemblMetazoa"/>
        </authorList>
    </citation>
    <scope>IDENTIFICATION</scope>
</reference>
<dbReference type="PANTHER" id="PTHR11254">
    <property type="entry name" value="HECT DOMAIN UBIQUITIN-PROTEIN LIGASE"/>
    <property type="match status" value="1"/>
</dbReference>
<dbReference type="InterPro" id="IPR050409">
    <property type="entry name" value="E3_ubiq-protein_ligase"/>
</dbReference>
<keyword evidence="4" id="KW-0808">Transferase</keyword>
<dbReference type="GO" id="GO:0016567">
    <property type="term" value="P:protein ubiquitination"/>
    <property type="evidence" value="ECO:0007669"/>
    <property type="project" value="TreeGrafter"/>
</dbReference>
<feature type="domain" description="HECT" evidence="8">
    <location>
        <begin position="98"/>
        <end position="156"/>
    </location>
</feature>
<evidence type="ECO:0000256" key="3">
    <source>
        <dbReference type="ARBA" id="ARBA00012485"/>
    </source>
</evidence>
<sequence length="235" mass="26825">LFEDEVMTYVPPRARSPPEPGTSAGYGPCGGLVPGGALKPGGRHVQRAPMRRDFEAKLRTFYRKLESKGYGQGPHKLRLEVRRAHLVEDAFERIMAASRRDLQRCRLNIVWDTEDGLDYGGPSREFFYLLSRQLFSPYRNMFEYSANDIYTVQIAPERPTDRDDILECIPHDGFAGLRGSNGLRRFCIEKWGKANALPRSHTCFNRLDLPPYPTPDVLYEKLVLAVEETNTFGIE</sequence>
<dbReference type="Gene3D" id="3.90.1750.10">
    <property type="entry name" value="Hect, E3 ligase catalytic domains"/>
    <property type="match status" value="1"/>
</dbReference>
<dbReference type="GO" id="GO:0006511">
    <property type="term" value="P:ubiquitin-dependent protein catabolic process"/>
    <property type="evidence" value="ECO:0007669"/>
    <property type="project" value="TreeGrafter"/>
</dbReference>
<organism evidence="9">
    <name type="scientific">Anopheles coluzzii</name>
    <name type="common">African malaria mosquito</name>
    <dbReference type="NCBI Taxonomy" id="1518534"/>
    <lineage>
        <taxon>Eukaryota</taxon>
        <taxon>Metazoa</taxon>
        <taxon>Ecdysozoa</taxon>
        <taxon>Arthropoda</taxon>
        <taxon>Hexapoda</taxon>
        <taxon>Insecta</taxon>
        <taxon>Pterygota</taxon>
        <taxon>Neoptera</taxon>
        <taxon>Endopterygota</taxon>
        <taxon>Diptera</taxon>
        <taxon>Nematocera</taxon>
        <taxon>Culicoidea</taxon>
        <taxon>Culicidae</taxon>
        <taxon>Anophelinae</taxon>
        <taxon>Anopheles</taxon>
    </lineage>
</organism>
<dbReference type="EnsemblMetazoa" id="ACOM033458-RA">
    <property type="protein sequence ID" value="ACOM033458-PA.1"/>
    <property type="gene ID" value="ACOM033458"/>
</dbReference>
<comment type="pathway">
    <text evidence="2">Protein modification; protein ubiquitination.</text>
</comment>
<protein>
    <recommendedName>
        <fullName evidence="3">HECT-type E3 ubiquitin transferase</fullName>
        <ecNumber evidence="3">2.3.2.26</ecNumber>
    </recommendedName>
</protein>
<dbReference type="GO" id="GO:0009966">
    <property type="term" value="P:regulation of signal transduction"/>
    <property type="evidence" value="ECO:0007669"/>
    <property type="project" value="UniProtKB-ARBA"/>
</dbReference>
<dbReference type="VEuPathDB" id="VectorBase:ACON2_040055"/>
<name>A0A8W7PKT9_ANOCL</name>
<dbReference type="GO" id="GO:0048814">
    <property type="term" value="P:regulation of dendrite morphogenesis"/>
    <property type="evidence" value="ECO:0007669"/>
    <property type="project" value="TreeGrafter"/>
</dbReference>
<dbReference type="PROSITE" id="PS50237">
    <property type="entry name" value="HECT"/>
    <property type="match status" value="2"/>
</dbReference>
<evidence type="ECO:0000256" key="5">
    <source>
        <dbReference type="ARBA" id="ARBA00022786"/>
    </source>
</evidence>
<dbReference type="Gene3D" id="3.30.2410.10">
    <property type="entry name" value="Hect, E3 ligase catalytic domain"/>
    <property type="match status" value="1"/>
</dbReference>
<dbReference type="EC" id="2.3.2.26" evidence="3"/>
<dbReference type="InterPro" id="IPR035983">
    <property type="entry name" value="Hect_E3_ubiquitin_ligase"/>
</dbReference>
<evidence type="ECO:0000256" key="6">
    <source>
        <dbReference type="PROSITE-ProRule" id="PRU00104"/>
    </source>
</evidence>
<feature type="active site" description="Glycyl thioester intermediate" evidence="6">
    <location>
        <position position="203"/>
    </location>
</feature>
<comment type="caution">
    <text evidence="6">Lacks conserved residue(s) required for the propagation of feature annotation.</text>
</comment>
<dbReference type="InterPro" id="IPR000569">
    <property type="entry name" value="HECT_dom"/>
</dbReference>
<dbReference type="GO" id="GO:0061630">
    <property type="term" value="F:ubiquitin protein ligase activity"/>
    <property type="evidence" value="ECO:0007669"/>
    <property type="project" value="UniProtKB-EC"/>
</dbReference>
<evidence type="ECO:0000313" key="9">
    <source>
        <dbReference type="EnsemblMetazoa" id="ACOM033458-PA.1"/>
    </source>
</evidence>
<dbReference type="SMART" id="SM00119">
    <property type="entry name" value="HECTc"/>
    <property type="match status" value="1"/>
</dbReference>
<evidence type="ECO:0000259" key="8">
    <source>
        <dbReference type="PROSITE" id="PS50237"/>
    </source>
</evidence>
<dbReference type="Pfam" id="PF00632">
    <property type="entry name" value="HECT"/>
    <property type="match status" value="1"/>
</dbReference>
<dbReference type="AlphaFoldDB" id="A0A8W7PKT9"/>
<feature type="region of interest" description="Disordered" evidence="7">
    <location>
        <begin position="1"/>
        <end position="32"/>
    </location>
</feature>
<keyword evidence="5 6" id="KW-0833">Ubl conjugation pathway</keyword>